<proteinExistence type="predicted"/>
<dbReference type="Proteomes" id="UP000054630">
    <property type="component" value="Unassembled WGS sequence"/>
</dbReference>
<evidence type="ECO:0000313" key="3">
    <source>
        <dbReference type="Proteomes" id="UP000054630"/>
    </source>
</evidence>
<accession>A0A0V0SEI6</accession>
<keyword evidence="1" id="KW-1133">Transmembrane helix</keyword>
<dbReference type="OrthoDB" id="10623181at2759"/>
<protein>
    <submittedName>
        <fullName evidence="2">Uncharacterized protein</fullName>
    </submittedName>
</protein>
<dbReference type="EMBL" id="JYDL01000014">
    <property type="protein sequence ID" value="KRX25089.1"/>
    <property type="molecule type" value="Genomic_DNA"/>
</dbReference>
<feature type="transmembrane region" description="Helical" evidence="1">
    <location>
        <begin position="48"/>
        <end position="74"/>
    </location>
</feature>
<name>A0A0V0SEI6_9BILA</name>
<keyword evidence="3" id="KW-1185">Reference proteome</keyword>
<keyword evidence="1" id="KW-0812">Transmembrane</keyword>
<evidence type="ECO:0000256" key="1">
    <source>
        <dbReference type="SAM" id="Phobius"/>
    </source>
</evidence>
<sequence length="137" mass="15115">MKCFLQIQINRVMHCPLFHFPLQNNVSLPIHAFIGTQKRQTASFPFTAAFLVVFPTFTAAFLVVFPTFTAAFFADFKNFFPFESFFCFGASTTSTSSPAGCSSISTDSGASLDSISNRHKAATKTKAIKESRDILAY</sequence>
<gene>
    <name evidence="2" type="ORF">T07_2589</name>
</gene>
<keyword evidence="1" id="KW-0472">Membrane</keyword>
<dbReference type="AlphaFoldDB" id="A0A0V0SEI6"/>
<evidence type="ECO:0000313" key="2">
    <source>
        <dbReference type="EMBL" id="KRX25089.1"/>
    </source>
</evidence>
<reference evidence="2 3" key="1">
    <citation type="submission" date="2015-01" db="EMBL/GenBank/DDBJ databases">
        <title>Evolution of Trichinella species and genotypes.</title>
        <authorList>
            <person name="Korhonen P.K."/>
            <person name="Edoardo P."/>
            <person name="Giuseppe L.R."/>
            <person name="Gasser R.B."/>
        </authorList>
    </citation>
    <scope>NUCLEOTIDE SEQUENCE [LARGE SCALE GENOMIC DNA]</scope>
    <source>
        <strain evidence="2">ISS37</strain>
    </source>
</reference>
<comment type="caution">
    <text evidence="2">The sequence shown here is derived from an EMBL/GenBank/DDBJ whole genome shotgun (WGS) entry which is preliminary data.</text>
</comment>
<organism evidence="2 3">
    <name type="scientific">Trichinella nelsoni</name>
    <dbReference type="NCBI Taxonomy" id="6336"/>
    <lineage>
        <taxon>Eukaryota</taxon>
        <taxon>Metazoa</taxon>
        <taxon>Ecdysozoa</taxon>
        <taxon>Nematoda</taxon>
        <taxon>Enoplea</taxon>
        <taxon>Dorylaimia</taxon>
        <taxon>Trichinellida</taxon>
        <taxon>Trichinellidae</taxon>
        <taxon>Trichinella</taxon>
    </lineage>
</organism>